<evidence type="ECO:0000259" key="3">
    <source>
        <dbReference type="PROSITE" id="PS51186"/>
    </source>
</evidence>
<dbReference type="Proteomes" id="UP000216885">
    <property type="component" value="Unassembled WGS sequence"/>
</dbReference>
<name>A0A261TKN8_9BORD</name>
<dbReference type="AlphaFoldDB" id="A0A261TKN8"/>
<dbReference type="Gene3D" id="3.40.630.30">
    <property type="match status" value="1"/>
</dbReference>
<evidence type="ECO:0000313" key="5">
    <source>
        <dbReference type="Proteomes" id="UP000216885"/>
    </source>
</evidence>
<proteinExistence type="predicted"/>
<dbReference type="GO" id="GO:0016747">
    <property type="term" value="F:acyltransferase activity, transferring groups other than amino-acyl groups"/>
    <property type="evidence" value="ECO:0007669"/>
    <property type="project" value="InterPro"/>
</dbReference>
<dbReference type="PROSITE" id="PS51186">
    <property type="entry name" value="GNAT"/>
    <property type="match status" value="1"/>
</dbReference>
<keyword evidence="1 4" id="KW-0808">Transferase</keyword>
<keyword evidence="2" id="KW-0012">Acyltransferase</keyword>
<keyword evidence="5" id="KW-1185">Reference proteome</keyword>
<protein>
    <submittedName>
        <fullName evidence="4">GNAT family N-acetyltransferase</fullName>
    </submittedName>
</protein>
<dbReference type="RefSeq" id="WP_094839337.1">
    <property type="nucleotide sequence ID" value="NZ_NEVQ01000023.1"/>
</dbReference>
<organism evidence="4 5">
    <name type="scientific">Bordetella genomosp. 4</name>
    <dbReference type="NCBI Taxonomy" id="463044"/>
    <lineage>
        <taxon>Bacteria</taxon>
        <taxon>Pseudomonadati</taxon>
        <taxon>Pseudomonadota</taxon>
        <taxon>Betaproteobacteria</taxon>
        <taxon>Burkholderiales</taxon>
        <taxon>Alcaligenaceae</taxon>
        <taxon>Bordetella</taxon>
    </lineage>
</organism>
<dbReference type="InterPro" id="IPR016181">
    <property type="entry name" value="Acyl_CoA_acyltransferase"/>
</dbReference>
<dbReference type="PANTHER" id="PTHR43877">
    <property type="entry name" value="AMINOALKYLPHOSPHONATE N-ACETYLTRANSFERASE-RELATED-RELATED"/>
    <property type="match status" value="1"/>
</dbReference>
<dbReference type="InterPro" id="IPR000182">
    <property type="entry name" value="GNAT_dom"/>
</dbReference>
<dbReference type="InterPro" id="IPR050832">
    <property type="entry name" value="Bact_Acetyltransf"/>
</dbReference>
<evidence type="ECO:0000313" key="4">
    <source>
        <dbReference type="EMBL" id="OZI49995.1"/>
    </source>
</evidence>
<reference evidence="4 5" key="1">
    <citation type="submission" date="2017-05" db="EMBL/GenBank/DDBJ databases">
        <title>Complete and WGS of Bordetella genogroups.</title>
        <authorList>
            <person name="Spilker T."/>
            <person name="LiPuma J."/>
        </authorList>
    </citation>
    <scope>NUCLEOTIDE SEQUENCE [LARGE SCALE GENOMIC DNA]</scope>
    <source>
        <strain evidence="4 5">AU9919</strain>
    </source>
</reference>
<dbReference type="CDD" id="cd04301">
    <property type="entry name" value="NAT_SF"/>
    <property type="match status" value="1"/>
</dbReference>
<gene>
    <name evidence="4" type="ORF">CAL20_24885</name>
</gene>
<evidence type="ECO:0000256" key="2">
    <source>
        <dbReference type="ARBA" id="ARBA00023315"/>
    </source>
</evidence>
<evidence type="ECO:0000256" key="1">
    <source>
        <dbReference type="ARBA" id="ARBA00022679"/>
    </source>
</evidence>
<comment type="caution">
    <text evidence="4">The sequence shown here is derived from an EMBL/GenBank/DDBJ whole genome shotgun (WGS) entry which is preliminary data.</text>
</comment>
<sequence length="149" mass="17093">MAQSPDIRPVSDADFEAWLPLWKGYQAFYQVDIPETATRTAWTRMLDPAEPVHAALSYHDGRAVGLVHWIFHRSTWTPGDYCYLQDLFVAPDVRGGGHGRHLIEHVYAQARAAKAARVYWLTHETNTTARQLYDHVADQPGFIQYRKTL</sequence>
<feature type="domain" description="N-acetyltransferase" evidence="3">
    <location>
        <begin position="5"/>
        <end position="149"/>
    </location>
</feature>
<dbReference type="SUPFAM" id="SSF55729">
    <property type="entry name" value="Acyl-CoA N-acyltransferases (Nat)"/>
    <property type="match status" value="1"/>
</dbReference>
<dbReference type="PANTHER" id="PTHR43877:SF2">
    <property type="entry name" value="AMINOALKYLPHOSPHONATE N-ACETYLTRANSFERASE-RELATED"/>
    <property type="match status" value="1"/>
</dbReference>
<dbReference type="EMBL" id="NEVQ01000023">
    <property type="protein sequence ID" value="OZI49995.1"/>
    <property type="molecule type" value="Genomic_DNA"/>
</dbReference>
<dbReference type="Pfam" id="PF00583">
    <property type="entry name" value="Acetyltransf_1"/>
    <property type="match status" value="1"/>
</dbReference>
<accession>A0A261TKN8</accession>